<dbReference type="InterPro" id="IPR048563">
    <property type="entry name" value="CYP38_PsbQ-like"/>
</dbReference>
<dbReference type="Gene3D" id="1.20.120.290">
    <property type="entry name" value="Oxygen-evolving enhancer protein 3 (PsbQ), four-helix up-down bundle"/>
    <property type="match status" value="1"/>
</dbReference>
<dbReference type="PANTHER" id="PTHR43246">
    <property type="entry name" value="PEPTIDYL-PROLYL CIS-TRANS ISOMERASE CYP38, CHLOROPLASTIC"/>
    <property type="match status" value="1"/>
</dbReference>
<gene>
    <name evidence="6" type="ORF">KI387_012441</name>
</gene>
<name>A0AA38CR17_TAXCH</name>
<reference evidence="6 7" key="1">
    <citation type="journal article" date="2021" name="Nat. Plants">
        <title>The Taxus genome provides insights into paclitaxel biosynthesis.</title>
        <authorList>
            <person name="Xiong X."/>
            <person name="Gou J."/>
            <person name="Liao Q."/>
            <person name="Li Y."/>
            <person name="Zhou Q."/>
            <person name="Bi G."/>
            <person name="Li C."/>
            <person name="Du R."/>
            <person name="Wang X."/>
            <person name="Sun T."/>
            <person name="Guo L."/>
            <person name="Liang H."/>
            <person name="Lu P."/>
            <person name="Wu Y."/>
            <person name="Zhang Z."/>
            <person name="Ro D.K."/>
            <person name="Shang Y."/>
            <person name="Huang S."/>
            <person name="Yan J."/>
        </authorList>
    </citation>
    <scope>NUCLEOTIDE SEQUENCE [LARGE SCALE GENOMIC DNA]</scope>
    <source>
        <strain evidence="6">Ta-2019</strain>
    </source>
</reference>
<dbReference type="SUPFAM" id="SSF101112">
    <property type="entry name" value="Oxygen-evolving enhancer protein 3"/>
    <property type="match status" value="1"/>
</dbReference>
<evidence type="ECO:0000313" key="6">
    <source>
        <dbReference type="EMBL" id="KAH9300858.1"/>
    </source>
</evidence>
<keyword evidence="2" id="KW-0793">Thylakoid</keyword>
<comment type="caution">
    <text evidence="6">The sequence shown here is derived from an EMBL/GenBank/DDBJ whole genome shotgun (WGS) entry which is preliminary data.</text>
</comment>
<keyword evidence="3" id="KW-0697">Rotamase</keyword>
<evidence type="ECO:0000256" key="3">
    <source>
        <dbReference type="ARBA" id="ARBA00023110"/>
    </source>
</evidence>
<proteinExistence type="predicted"/>
<organism evidence="6 7">
    <name type="scientific">Taxus chinensis</name>
    <name type="common">Chinese yew</name>
    <name type="synonym">Taxus wallichiana var. chinensis</name>
    <dbReference type="NCBI Taxonomy" id="29808"/>
    <lineage>
        <taxon>Eukaryota</taxon>
        <taxon>Viridiplantae</taxon>
        <taxon>Streptophyta</taxon>
        <taxon>Embryophyta</taxon>
        <taxon>Tracheophyta</taxon>
        <taxon>Spermatophyta</taxon>
        <taxon>Pinopsida</taxon>
        <taxon>Pinidae</taxon>
        <taxon>Conifers II</taxon>
        <taxon>Cupressales</taxon>
        <taxon>Taxaceae</taxon>
        <taxon>Taxus</taxon>
    </lineage>
</organism>
<protein>
    <recommendedName>
        <fullName evidence="1">peptidylprolyl isomerase</fullName>
        <ecNumber evidence="1">5.2.1.8</ecNumber>
    </recommendedName>
</protein>
<sequence>MIPIVSANRLQSFPFGCISSALSSQFVFSSSCVFSTHKPDRRNLSLQKALSNEEMKPLSRFIGSGRKSFISGGGCHGIQIKCAQGSSRDTQGKGHSSSKEFRKWALCLALVGTFIIQPCVEPLYAVESGSAVLDVSLLMSGPPVKDPNALLRYALPIDNKPIRYIQKNLENIKENLKLPGTKALKSAGKNIEQATLVLNKYKMEILDDIVERKKAVGKELVDKLAAGLQDFQKIVEAMDRDAIAPTQKELLDIVG</sequence>
<dbReference type="GO" id="GO:0003755">
    <property type="term" value="F:peptidyl-prolyl cis-trans isomerase activity"/>
    <property type="evidence" value="ECO:0007669"/>
    <property type="project" value="UniProtKB-KW"/>
</dbReference>
<keyword evidence="4" id="KW-0413">Isomerase</keyword>
<evidence type="ECO:0000256" key="2">
    <source>
        <dbReference type="ARBA" id="ARBA00023078"/>
    </source>
</evidence>
<dbReference type="InterPro" id="IPR023222">
    <property type="entry name" value="PsbQ-like_dom_sf"/>
</dbReference>
<dbReference type="InterPro" id="IPR044665">
    <property type="entry name" value="E_coli_cyclophilin_A-like"/>
</dbReference>
<evidence type="ECO:0000256" key="4">
    <source>
        <dbReference type="ARBA" id="ARBA00023235"/>
    </source>
</evidence>
<evidence type="ECO:0000313" key="7">
    <source>
        <dbReference type="Proteomes" id="UP000824469"/>
    </source>
</evidence>
<dbReference type="Proteomes" id="UP000824469">
    <property type="component" value="Unassembled WGS sequence"/>
</dbReference>
<accession>A0AA38CR17</accession>
<dbReference type="Pfam" id="PF21329">
    <property type="entry name" value="CYP38_PsbQ-like"/>
    <property type="match status" value="1"/>
</dbReference>
<evidence type="ECO:0000256" key="1">
    <source>
        <dbReference type="ARBA" id="ARBA00013194"/>
    </source>
</evidence>
<feature type="non-terminal residue" evidence="6">
    <location>
        <position position="255"/>
    </location>
</feature>
<dbReference type="EC" id="5.2.1.8" evidence="1"/>
<feature type="domain" description="Peptidyl-prolyl cis-trans isomerase CYP38-like PsbQ-like" evidence="5">
    <location>
        <begin position="146"/>
        <end position="255"/>
    </location>
</feature>
<keyword evidence="7" id="KW-1185">Reference proteome</keyword>
<evidence type="ECO:0000259" key="5">
    <source>
        <dbReference type="Pfam" id="PF21329"/>
    </source>
</evidence>
<dbReference type="AlphaFoldDB" id="A0AA38CR17"/>
<dbReference type="EMBL" id="JAHRHJ020000009">
    <property type="protein sequence ID" value="KAH9300858.1"/>
    <property type="molecule type" value="Genomic_DNA"/>
</dbReference>